<keyword evidence="1" id="KW-0472">Membrane</keyword>
<dbReference type="Proteomes" id="UP000478052">
    <property type="component" value="Unassembled WGS sequence"/>
</dbReference>
<organism evidence="2 3">
    <name type="scientific">Aphis craccivora</name>
    <name type="common">Cowpea aphid</name>
    <dbReference type="NCBI Taxonomy" id="307492"/>
    <lineage>
        <taxon>Eukaryota</taxon>
        <taxon>Metazoa</taxon>
        <taxon>Ecdysozoa</taxon>
        <taxon>Arthropoda</taxon>
        <taxon>Hexapoda</taxon>
        <taxon>Insecta</taxon>
        <taxon>Pterygota</taxon>
        <taxon>Neoptera</taxon>
        <taxon>Paraneoptera</taxon>
        <taxon>Hemiptera</taxon>
        <taxon>Sternorrhyncha</taxon>
        <taxon>Aphidomorpha</taxon>
        <taxon>Aphidoidea</taxon>
        <taxon>Aphididae</taxon>
        <taxon>Aphidini</taxon>
        <taxon>Aphis</taxon>
        <taxon>Aphis</taxon>
    </lineage>
</organism>
<dbReference type="AlphaFoldDB" id="A0A6G0YTI4"/>
<comment type="caution">
    <text evidence="2">The sequence shown here is derived from an EMBL/GenBank/DDBJ whole genome shotgun (WGS) entry which is preliminary data.</text>
</comment>
<keyword evidence="3" id="KW-1185">Reference proteome</keyword>
<proteinExistence type="predicted"/>
<reference evidence="2 3" key="1">
    <citation type="submission" date="2019-08" db="EMBL/GenBank/DDBJ databases">
        <title>Whole genome of Aphis craccivora.</title>
        <authorList>
            <person name="Voronova N.V."/>
            <person name="Shulinski R.S."/>
            <person name="Bandarenka Y.V."/>
            <person name="Zhorov D.G."/>
            <person name="Warner D."/>
        </authorList>
    </citation>
    <scope>NUCLEOTIDE SEQUENCE [LARGE SCALE GENOMIC DNA]</scope>
    <source>
        <strain evidence="2">180601</strain>
        <tissue evidence="2">Whole Body</tissue>
    </source>
</reference>
<keyword evidence="1" id="KW-0812">Transmembrane</keyword>
<feature type="transmembrane region" description="Helical" evidence="1">
    <location>
        <begin position="83"/>
        <end position="100"/>
    </location>
</feature>
<evidence type="ECO:0000313" key="2">
    <source>
        <dbReference type="EMBL" id="KAF0761062.1"/>
    </source>
</evidence>
<evidence type="ECO:0000256" key="1">
    <source>
        <dbReference type="SAM" id="Phobius"/>
    </source>
</evidence>
<dbReference type="EMBL" id="VUJU01002503">
    <property type="protein sequence ID" value="KAF0761062.1"/>
    <property type="molecule type" value="Genomic_DNA"/>
</dbReference>
<sequence>MAVKRDKDMVMFNNYKYNFGSNNVNTCEVRWRCVKRSCSATLYTFGSKVITLTLTFCENFNLEINVLYSKYKFTRKKNKNAQYYYILSIISEIQLSIMYQDLKKGRKTNE</sequence>
<dbReference type="Gene3D" id="2.20.25.240">
    <property type="match status" value="1"/>
</dbReference>
<gene>
    <name evidence="2" type="ORF">FWK35_00010064</name>
</gene>
<name>A0A6G0YTI4_APHCR</name>
<keyword evidence="1" id="KW-1133">Transmembrane helix</keyword>
<accession>A0A6G0YTI4</accession>
<evidence type="ECO:0000313" key="3">
    <source>
        <dbReference type="Proteomes" id="UP000478052"/>
    </source>
</evidence>
<protein>
    <submittedName>
        <fullName evidence="2">FLYWCH-type domain-containing protein</fullName>
    </submittedName>
</protein>